<dbReference type="PANTHER" id="PTHR11808:SF80">
    <property type="entry name" value="CYSTATHIONINE GAMMA-LYASE"/>
    <property type="match status" value="1"/>
</dbReference>
<dbReference type="PROSITE" id="PS00868">
    <property type="entry name" value="CYS_MET_METAB_PP"/>
    <property type="match status" value="1"/>
</dbReference>
<dbReference type="GO" id="GO:0030170">
    <property type="term" value="F:pyridoxal phosphate binding"/>
    <property type="evidence" value="ECO:0007669"/>
    <property type="project" value="InterPro"/>
</dbReference>
<dbReference type="PIRSF" id="PIRSF001434">
    <property type="entry name" value="CGS"/>
    <property type="match status" value="1"/>
</dbReference>
<protein>
    <recommendedName>
        <fullName evidence="4">homocysteine desulfhydrase</fullName>
        <ecNumber evidence="4">4.4.1.2</ecNumber>
    </recommendedName>
    <alternativeName>
        <fullName evidence="5">Homocysteine desulfhydrase</fullName>
    </alternativeName>
</protein>
<evidence type="ECO:0000256" key="4">
    <source>
        <dbReference type="ARBA" id="ARBA00047175"/>
    </source>
</evidence>
<dbReference type="Gene3D" id="3.90.1150.10">
    <property type="entry name" value="Aspartate Aminotransferase, domain 1"/>
    <property type="match status" value="1"/>
</dbReference>
<proteinExistence type="inferred from homology"/>
<dbReference type="Gene3D" id="3.40.640.10">
    <property type="entry name" value="Type I PLP-dependent aspartate aminotransferase-like (Major domain)"/>
    <property type="match status" value="1"/>
</dbReference>
<evidence type="ECO:0000313" key="10">
    <source>
        <dbReference type="EMBL" id="RDY26170.1"/>
    </source>
</evidence>
<evidence type="ECO:0000313" key="11">
    <source>
        <dbReference type="Proteomes" id="UP000215694"/>
    </source>
</evidence>
<sequence length="390" mass="42635">MSNNLNHDLETKIIHWGHKPDPATGSLASPIYQTATFAANSVEHFEELCRTWGYVYTRECNPTLTELESKLAMLENAESAIVSTSGMGAITSAILALVKSGDHIVSSDGIFSHSKLFMSELLTKFNVEVTFVDAMDPQNIKNALKSNTKIVYIESPLNPSLDLVDIKTISDIAHENKSIVMVDSTFATPIIQQPIDLGADLVVHSLTKFINGHGDTLGGAVVGSKELIDLVRWPSLCCFTGASLPPMSAWMILRGMKTLDMRMKKHCENGLAVAEFLSEEDCVELVKYPGIKSHPQYDLCQTQMNGLGGGIVSFKLKDGINGLTRDQASRKLVNSLELATIATSLGEEHTLVQMNGENLIRIATGLESSKDIINDFKQAMDKITKKSIHI</sequence>
<evidence type="ECO:0000256" key="2">
    <source>
        <dbReference type="ARBA" id="ARBA00009077"/>
    </source>
</evidence>
<evidence type="ECO:0000256" key="9">
    <source>
        <dbReference type="RuleBase" id="RU362118"/>
    </source>
</evidence>
<evidence type="ECO:0000256" key="1">
    <source>
        <dbReference type="ARBA" id="ARBA00001933"/>
    </source>
</evidence>
<dbReference type="OrthoDB" id="9780685at2"/>
<dbReference type="GO" id="GO:0005737">
    <property type="term" value="C:cytoplasm"/>
    <property type="evidence" value="ECO:0007669"/>
    <property type="project" value="TreeGrafter"/>
</dbReference>
<keyword evidence="10" id="KW-0808">Transferase</keyword>
<keyword evidence="11" id="KW-1185">Reference proteome</keyword>
<dbReference type="InterPro" id="IPR015421">
    <property type="entry name" value="PyrdxlP-dep_Trfase_major"/>
</dbReference>
<dbReference type="Proteomes" id="UP000215694">
    <property type="component" value="Unassembled WGS sequence"/>
</dbReference>
<dbReference type="EC" id="4.4.1.2" evidence="4"/>
<evidence type="ECO:0000256" key="8">
    <source>
        <dbReference type="PIRSR" id="PIRSR001434-2"/>
    </source>
</evidence>
<comment type="cofactor">
    <cofactor evidence="1 9">
        <name>pyridoxal 5'-phosphate</name>
        <dbReference type="ChEBI" id="CHEBI:597326"/>
    </cofactor>
</comment>
<dbReference type="Pfam" id="PF01053">
    <property type="entry name" value="Cys_Met_Meta_PP"/>
    <property type="match status" value="1"/>
</dbReference>
<organism evidence="10 11">
    <name type="scientific">Romboutsia weinsteinii</name>
    <dbReference type="NCBI Taxonomy" id="2020949"/>
    <lineage>
        <taxon>Bacteria</taxon>
        <taxon>Bacillati</taxon>
        <taxon>Bacillota</taxon>
        <taxon>Clostridia</taxon>
        <taxon>Peptostreptococcales</taxon>
        <taxon>Peptostreptococcaceae</taxon>
        <taxon>Romboutsia</taxon>
    </lineage>
</organism>
<dbReference type="GO" id="GO:0047982">
    <property type="term" value="F:homocysteine desulfhydrase activity"/>
    <property type="evidence" value="ECO:0007669"/>
    <property type="project" value="UniProtKB-EC"/>
</dbReference>
<keyword evidence="3 8" id="KW-0663">Pyridoxal phosphate</keyword>
<evidence type="ECO:0000256" key="6">
    <source>
        <dbReference type="ARBA" id="ARBA00048780"/>
    </source>
</evidence>
<accession>A0A371J083</accession>
<evidence type="ECO:0000256" key="3">
    <source>
        <dbReference type="ARBA" id="ARBA00022898"/>
    </source>
</evidence>
<dbReference type="InterPro" id="IPR015424">
    <property type="entry name" value="PyrdxlP-dep_Trfase"/>
</dbReference>
<reference evidence="10 11" key="1">
    <citation type="journal article" date="2017" name="Genome Announc.">
        <title>Draft Genome Sequence of Romboutsia weinsteinii sp. nov. Strain CCRI-19649(T) Isolated from Surface Water.</title>
        <authorList>
            <person name="Maheux A.F."/>
            <person name="Boudreau D.K."/>
            <person name="Berube E."/>
            <person name="Boissinot M."/>
            <person name="Cantin P."/>
            <person name="Raymond F."/>
            <person name="Corbeil J."/>
            <person name="Omar R.F."/>
            <person name="Bergeron M.G."/>
        </authorList>
    </citation>
    <scope>NUCLEOTIDE SEQUENCE [LARGE SCALE GENOMIC DNA]</scope>
    <source>
        <strain evidence="10 11">CCRI-19649</strain>
    </source>
</reference>
<dbReference type="SUPFAM" id="SSF53383">
    <property type="entry name" value="PLP-dependent transferases"/>
    <property type="match status" value="1"/>
</dbReference>
<dbReference type="RefSeq" id="WP_094367667.1">
    <property type="nucleotide sequence ID" value="NZ_NOJY02000033.1"/>
</dbReference>
<dbReference type="InterPro" id="IPR054542">
    <property type="entry name" value="Cys_met_metab_PP"/>
</dbReference>
<dbReference type="InterPro" id="IPR015422">
    <property type="entry name" value="PyrdxlP-dep_Trfase_small"/>
</dbReference>
<dbReference type="EMBL" id="NOJY02000033">
    <property type="protein sequence ID" value="RDY26170.1"/>
    <property type="molecule type" value="Genomic_DNA"/>
</dbReference>
<evidence type="ECO:0000256" key="5">
    <source>
        <dbReference type="ARBA" id="ARBA00047199"/>
    </source>
</evidence>
<dbReference type="InterPro" id="IPR000277">
    <property type="entry name" value="Cys/Met-Metab_PyrdxlP-dep_enz"/>
</dbReference>
<comment type="catalytic activity">
    <reaction evidence="7">
        <text>L-methionine + H2O = methanethiol + 2-oxobutanoate + NH4(+)</text>
        <dbReference type="Rhea" id="RHEA:23800"/>
        <dbReference type="ChEBI" id="CHEBI:15377"/>
        <dbReference type="ChEBI" id="CHEBI:16007"/>
        <dbReference type="ChEBI" id="CHEBI:16763"/>
        <dbReference type="ChEBI" id="CHEBI:28938"/>
        <dbReference type="ChEBI" id="CHEBI:57844"/>
        <dbReference type="EC" id="4.4.1.11"/>
    </reaction>
    <physiologicalReaction direction="left-to-right" evidence="7">
        <dbReference type="Rhea" id="RHEA:23801"/>
    </physiologicalReaction>
</comment>
<name>A0A371J083_9FIRM</name>
<gene>
    <name evidence="10" type="ORF">CHL78_014560</name>
</gene>
<evidence type="ECO:0000256" key="7">
    <source>
        <dbReference type="ARBA" id="ARBA00052699"/>
    </source>
</evidence>
<comment type="similarity">
    <text evidence="2 9">Belongs to the trans-sulfuration enzymes family.</text>
</comment>
<dbReference type="AlphaFoldDB" id="A0A371J083"/>
<dbReference type="PANTHER" id="PTHR11808">
    <property type="entry name" value="TRANS-SULFURATION ENZYME FAMILY MEMBER"/>
    <property type="match status" value="1"/>
</dbReference>
<dbReference type="GO" id="GO:0018826">
    <property type="term" value="F:methionine gamma-lyase activity"/>
    <property type="evidence" value="ECO:0007669"/>
    <property type="project" value="UniProtKB-EC"/>
</dbReference>
<comment type="caution">
    <text evidence="10">The sequence shown here is derived from an EMBL/GenBank/DDBJ whole genome shotgun (WGS) entry which is preliminary data.</text>
</comment>
<dbReference type="CDD" id="cd00614">
    <property type="entry name" value="CGS_like"/>
    <property type="match status" value="1"/>
</dbReference>
<feature type="modified residue" description="N6-(pyridoxal phosphate)lysine" evidence="8">
    <location>
        <position position="208"/>
    </location>
</feature>
<dbReference type="GO" id="GO:0016740">
    <property type="term" value="F:transferase activity"/>
    <property type="evidence" value="ECO:0007669"/>
    <property type="project" value="UniProtKB-KW"/>
</dbReference>
<comment type="catalytic activity">
    <reaction evidence="6">
        <text>L-homocysteine + H2O = 2-oxobutanoate + hydrogen sulfide + NH4(+) + H(+)</text>
        <dbReference type="Rhea" id="RHEA:14501"/>
        <dbReference type="ChEBI" id="CHEBI:15377"/>
        <dbReference type="ChEBI" id="CHEBI:15378"/>
        <dbReference type="ChEBI" id="CHEBI:16763"/>
        <dbReference type="ChEBI" id="CHEBI:28938"/>
        <dbReference type="ChEBI" id="CHEBI:29919"/>
        <dbReference type="ChEBI" id="CHEBI:58199"/>
        <dbReference type="EC" id="4.4.1.2"/>
    </reaction>
    <physiologicalReaction direction="left-to-right" evidence="6">
        <dbReference type="Rhea" id="RHEA:14502"/>
    </physiologicalReaction>
</comment>
<dbReference type="GO" id="GO:0019346">
    <property type="term" value="P:transsulfuration"/>
    <property type="evidence" value="ECO:0007669"/>
    <property type="project" value="InterPro"/>
</dbReference>
<dbReference type="FunFam" id="3.40.640.10:FF:000046">
    <property type="entry name" value="Cystathionine gamma-lyase"/>
    <property type="match status" value="1"/>
</dbReference>